<dbReference type="RefSeq" id="XP_008444842.1">
    <property type="nucleotide sequence ID" value="XM_008446620.3"/>
</dbReference>
<dbReference type="KEGG" id="cmo:103488067"/>
<reference evidence="3" key="1">
    <citation type="submission" date="2025-08" db="UniProtKB">
        <authorList>
            <consortium name="RefSeq"/>
        </authorList>
    </citation>
    <scope>IDENTIFICATION</scope>
    <source>
        <tissue evidence="3">Stem</tissue>
    </source>
</reference>
<accession>A0A1S3BC64</accession>
<proteinExistence type="predicted"/>
<dbReference type="InterPro" id="IPR037472">
    <property type="entry name" value="MBD8"/>
</dbReference>
<feature type="region of interest" description="Disordered" evidence="1">
    <location>
        <begin position="171"/>
        <end position="234"/>
    </location>
</feature>
<evidence type="ECO:0000313" key="2">
    <source>
        <dbReference type="Proteomes" id="UP001652600"/>
    </source>
</evidence>
<dbReference type="PANTHER" id="PTHR37701:SF17">
    <property type="entry name" value="METHYL BINDING DOMAIN117"/>
    <property type="match status" value="1"/>
</dbReference>
<dbReference type="AlphaFoldDB" id="A0A1S3BC64"/>
<gene>
    <name evidence="3" type="primary">LOC103488067</name>
</gene>
<sequence>MASTTMVPSSSNDSYRMNPLPIIDLRLLSQSELHCLSRFSSSSSSSSTSQSNNEDDVLIPKIDRSVFNESAGSRKQTYSRLRLAPRKPQFSSSSSSSTIRPQSSDRLDTESAQIVHLFNQLFVGDSHCAVNDSHGDGDEDLVLVNHTYDESVPDSSYAIFQSIPVDVIDSSHAPIKRRRGRPRKDSNRFVQSNGNAAPEFKSGSDKPAGAAAEEEIVMDHSSLGAQADEGGNVD</sequence>
<dbReference type="OrthoDB" id="1675150at2759"/>
<name>A0A1S3BC64_CUCME</name>
<dbReference type="Proteomes" id="UP001652600">
    <property type="component" value="Chromosome 3"/>
</dbReference>
<dbReference type="PANTHER" id="PTHR37701">
    <property type="entry name" value="METHYL-CPG-BINDING DOMAIN-CONTAINING PROTEIN 8"/>
    <property type="match status" value="1"/>
</dbReference>
<keyword evidence="2" id="KW-1185">Reference proteome</keyword>
<evidence type="ECO:0000313" key="3">
    <source>
        <dbReference type="RefSeq" id="XP_008444842.1"/>
    </source>
</evidence>
<organism evidence="2 3">
    <name type="scientific">Cucumis melo</name>
    <name type="common">Muskmelon</name>
    <dbReference type="NCBI Taxonomy" id="3656"/>
    <lineage>
        <taxon>Eukaryota</taxon>
        <taxon>Viridiplantae</taxon>
        <taxon>Streptophyta</taxon>
        <taxon>Embryophyta</taxon>
        <taxon>Tracheophyta</taxon>
        <taxon>Spermatophyta</taxon>
        <taxon>Magnoliopsida</taxon>
        <taxon>eudicotyledons</taxon>
        <taxon>Gunneridae</taxon>
        <taxon>Pentapetalae</taxon>
        <taxon>rosids</taxon>
        <taxon>fabids</taxon>
        <taxon>Cucurbitales</taxon>
        <taxon>Cucurbitaceae</taxon>
        <taxon>Benincaseae</taxon>
        <taxon>Cucumis</taxon>
    </lineage>
</organism>
<feature type="compositionally biased region" description="Polar residues" evidence="1">
    <location>
        <begin position="70"/>
        <end position="79"/>
    </location>
</feature>
<dbReference type="InParanoid" id="A0A1S3BC64"/>
<feature type="region of interest" description="Disordered" evidence="1">
    <location>
        <begin position="70"/>
        <end position="106"/>
    </location>
</feature>
<protein>
    <submittedName>
        <fullName evidence="3">Methyl-CpG-binding domain-containing protein 8 isoform X1</fullName>
    </submittedName>
</protein>
<dbReference type="GeneID" id="103488067"/>
<evidence type="ECO:0000256" key="1">
    <source>
        <dbReference type="SAM" id="MobiDB-lite"/>
    </source>
</evidence>
<dbReference type="eggNOG" id="ENOG502QPIK">
    <property type="taxonomic scope" value="Eukaryota"/>
</dbReference>